<feature type="transmembrane region" description="Helical" evidence="1">
    <location>
        <begin position="84"/>
        <end position="105"/>
    </location>
</feature>
<organism evidence="2 3">
    <name type="scientific">Sunxiuqinia dokdonensis</name>
    <dbReference type="NCBI Taxonomy" id="1409788"/>
    <lineage>
        <taxon>Bacteria</taxon>
        <taxon>Pseudomonadati</taxon>
        <taxon>Bacteroidota</taxon>
        <taxon>Bacteroidia</taxon>
        <taxon>Marinilabiliales</taxon>
        <taxon>Prolixibacteraceae</taxon>
        <taxon>Sunxiuqinia</taxon>
    </lineage>
</organism>
<dbReference type="EMBL" id="LGIA01000158">
    <property type="protein sequence ID" value="KOH44632.1"/>
    <property type="molecule type" value="Genomic_DNA"/>
</dbReference>
<protein>
    <submittedName>
        <fullName evidence="2">Uncharacterized protein</fullName>
    </submittedName>
</protein>
<feature type="transmembrane region" description="Helical" evidence="1">
    <location>
        <begin position="59"/>
        <end position="77"/>
    </location>
</feature>
<dbReference type="STRING" id="1409788.NC99_25400"/>
<evidence type="ECO:0000313" key="2">
    <source>
        <dbReference type="EMBL" id="KOH44632.1"/>
    </source>
</evidence>
<dbReference type="OrthoDB" id="9797929at2"/>
<dbReference type="AlphaFoldDB" id="A0A0L8V8Z2"/>
<keyword evidence="1" id="KW-0472">Membrane</keyword>
<name>A0A0L8V8Z2_9BACT</name>
<dbReference type="RefSeq" id="WP_053183873.1">
    <property type="nucleotide sequence ID" value="NZ_LGIA01000158.1"/>
</dbReference>
<evidence type="ECO:0000256" key="1">
    <source>
        <dbReference type="SAM" id="Phobius"/>
    </source>
</evidence>
<keyword evidence="3" id="KW-1185">Reference proteome</keyword>
<gene>
    <name evidence="2" type="ORF">NC99_25400</name>
</gene>
<keyword evidence="1" id="KW-0812">Transmembrane</keyword>
<keyword evidence="1" id="KW-1133">Transmembrane helix</keyword>
<comment type="caution">
    <text evidence="2">The sequence shown here is derived from an EMBL/GenBank/DDBJ whole genome shotgun (WGS) entry which is preliminary data.</text>
</comment>
<dbReference type="PATRIC" id="fig|1409788.3.peg.2619"/>
<reference evidence="3" key="1">
    <citation type="submission" date="2015-07" db="EMBL/GenBank/DDBJ databases">
        <title>Genome sequencing of Sunxiuqinia dokdonensis strain SK.</title>
        <authorList>
            <person name="Ahn S."/>
            <person name="Kim B.-C."/>
        </authorList>
    </citation>
    <scope>NUCLEOTIDE SEQUENCE [LARGE SCALE GENOMIC DNA]</scope>
    <source>
        <strain evidence="3">SK</strain>
    </source>
</reference>
<feature type="transmembrane region" description="Helical" evidence="1">
    <location>
        <begin position="125"/>
        <end position="145"/>
    </location>
</feature>
<accession>A0A0L8V8Z2</accession>
<proteinExistence type="predicted"/>
<evidence type="ECO:0000313" key="3">
    <source>
        <dbReference type="Proteomes" id="UP000036958"/>
    </source>
</evidence>
<sequence>MIFKFVLLALFGIAMAHVEGVVVVYLRKTIGLLDPEVDNRQALEKVPRRLIHIEMTREAATIVMLATLAWLVGYGWLEKTMVFLWTFAFWDLFYYISLYLLIGWPPKLTTTDVLFLIPRPWVAPVWFPIGVSLLTISLIALFFLLL</sequence>
<dbReference type="Proteomes" id="UP000036958">
    <property type="component" value="Unassembled WGS sequence"/>
</dbReference>